<dbReference type="EnsemblPlants" id="TuG1812G0600004316.01.T02">
    <property type="protein sequence ID" value="TuG1812G0600004316.01.T02"/>
    <property type="gene ID" value="TuG1812G0600004316.01"/>
</dbReference>
<organism evidence="2 3">
    <name type="scientific">Triticum urartu</name>
    <name type="common">Red wild einkorn</name>
    <name type="synonym">Crithodium urartu</name>
    <dbReference type="NCBI Taxonomy" id="4572"/>
    <lineage>
        <taxon>Eukaryota</taxon>
        <taxon>Viridiplantae</taxon>
        <taxon>Streptophyta</taxon>
        <taxon>Embryophyta</taxon>
        <taxon>Tracheophyta</taxon>
        <taxon>Spermatophyta</taxon>
        <taxon>Magnoliopsida</taxon>
        <taxon>Liliopsida</taxon>
        <taxon>Poales</taxon>
        <taxon>Poaceae</taxon>
        <taxon>BOP clade</taxon>
        <taxon>Pooideae</taxon>
        <taxon>Triticodae</taxon>
        <taxon>Triticeae</taxon>
        <taxon>Triticinae</taxon>
        <taxon>Triticum</taxon>
    </lineage>
</organism>
<dbReference type="Gramene" id="TuG1812G0600004316.01.T01">
    <property type="protein sequence ID" value="TuG1812G0600004316.01.T01"/>
    <property type="gene ID" value="TuG1812G0600004316.01"/>
</dbReference>
<feature type="compositionally biased region" description="Polar residues" evidence="1">
    <location>
        <begin position="63"/>
        <end position="75"/>
    </location>
</feature>
<evidence type="ECO:0000256" key="1">
    <source>
        <dbReference type="SAM" id="MobiDB-lite"/>
    </source>
</evidence>
<evidence type="ECO:0000313" key="3">
    <source>
        <dbReference type="Proteomes" id="UP000015106"/>
    </source>
</evidence>
<feature type="compositionally biased region" description="Gly residues" evidence="1">
    <location>
        <begin position="1"/>
        <end position="10"/>
    </location>
</feature>
<accession>A0A8R7QW60</accession>
<feature type="compositionally biased region" description="Low complexity" evidence="1">
    <location>
        <begin position="45"/>
        <end position="62"/>
    </location>
</feature>
<keyword evidence="3" id="KW-1185">Reference proteome</keyword>
<protein>
    <submittedName>
        <fullName evidence="2">Uncharacterized protein</fullName>
    </submittedName>
</protein>
<sequence length="128" mass="13541">MSTGGRGDGLFSGVAGLAPHAGKASPRVPQGECDADERRRQGWHPRTSSRSTASPPSSLSSSVTQQTGVRPTGNQWRHLYPPTLDNDMANGLRAARPSVPMLPGRCGPPLLLAQGGVRTAWFVTLIFP</sequence>
<feature type="region of interest" description="Disordered" evidence="1">
    <location>
        <begin position="1"/>
        <end position="90"/>
    </location>
</feature>
<dbReference type="Proteomes" id="UP000015106">
    <property type="component" value="Chromosome 6"/>
</dbReference>
<reference evidence="3" key="1">
    <citation type="journal article" date="2013" name="Nature">
        <title>Draft genome of the wheat A-genome progenitor Triticum urartu.</title>
        <authorList>
            <person name="Ling H.Q."/>
            <person name="Zhao S."/>
            <person name="Liu D."/>
            <person name="Wang J."/>
            <person name="Sun H."/>
            <person name="Zhang C."/>
            <person name="Fan H."/>
            <person name="Li D."/>
            <person name="Dong L."/>
            <person name="Tao Y."/>
            <person name="Gao C."/>
            <person name="Wu H."/>
            <person name="Li Y."/>
            <person name="Cui Y."/>
            <person name="Guo X."/>
            <person name="Zheng S."/>
            <person name="Wang B."/>
            <person name="Yu K."/>
            <person name="Liang Q."/>
            <person name="Yang W."/>
            <person name="Lou X."/>
            <person name="Chen J."/>
            <person name="Feng M."/>
            <person name="Jian J."/>
            <person name="Zhang X."/>
            <person name="Luo G."/>
            <person name="Jiang Y."/>
            <person name="Liu J."/>
            <person name="Wang Z."/>
            <person name="Sha Y."/>
            <person name="Zhang B."/>
            <person name="Wu H."/>
            <person name="Tang D."/>
            <person name="Shen Q."/>
            <person name="Xue P."/>
            <person name="Zou S."/>
            <person name="Wang X."/>
            <person name="Liu X."/>
            <person name="Wang F."/>
            <person name="Yang Y."/>
            <person name="An X."/>
            <person name="Dong Z."/>
            <person name="Zhang K."/>
            <person name="Zhang X."/>
            <person name="Luo M.C."/>
            <person name="Dvorak J."/>
            <person name="Tong Y."/>
            <person name="Wang J."/>
            <person name="Yang H."/>
            <person name="Li Z."/>
            <person name="Wang D."/>
            <person name="Zhang A."/>
            <person name="Wang J."/>
        </authorList>
    </citation>
    <scope>NUCLEOTIDE SEQUENCE</scope>
    <source>
        <strain evidence="3">cv. G1812</strain>
    </source>
</reference>
<dbReference type="EnsemblPlants" id="TuG1812G0600004316.01.T01">
    <property type="protein sequence ID" value="TuG1812G0600004316.01.T01"/>
    <property type="gene ID" value="TuG1812G0600004316.01"/>
</dbReference>
<dbReference type="Gramene" id="TuG1812G0600004316.01.T02">
    <property type="protein sequence ID" value="TuG1812G0600004316.01.T02"/>
    <property type="gene ID" value="TuG1812G0600004316.01"/>
</dbReference>
<proteinExistence type="predicted"/>
<dbReference type="AlphaFoldDB" id="A0A8R7QW60"/>
<reference evidence="2" key="2">
    <citation type="submission" date="2018-03" db="EMBL/GenBank/DDBJ databases">
        <title>The Triticum urartu genome reveals the dynamic nature of wheat genome evolution.</title>
        <authorList>
            <person name="Ling H."/>
            <person name="Ma B."/>
            <person name="Shi X."/>
            <person name="Liu H."/>
            <person name="Dong L."/>
            <person name="Sun H."/>
            <person name="Cao Y."/>
            <person name="Gao Q."/>
            <person name="Zheng S."/>
            <person name="Li Y."/>
            <person name="Yu Y."/>
            <person name="Du H."/>
            <person name="Qi M."/>
            <person name="Li Y."/>
            <person name="Yu H."/>
            <person name="Cui Y."/>
            <person name="Wang N."/>
            <person name="Chen C."/>
            <person name="Wu H."/>
            <person name="Zhao Y."/>
            <person name="Zhang J."/>
            <person name="Li Y."/>
            <person name="Zhou W."/>
            <person name="Zhang B."/>
            <person name="Hu W."/>
            <person name="Eijk M."/>
            <person name="Tang J."/>
            <person name="Witsenboer H."/>
            <person name="Zhao S."/>
            <person name="Li Z."/>
            <person name="Zhang A."/>
            <person name="Wang D."/>
            <person name="Liang C."/>
        </authorList>
    </citation>
    <scope>NUCLEOTIDE SEQUENCE [LARGE SCALE GENOMIC DNA]</scope>
    <source>
        <strain evidence="2">cv. G1812</strain>
    </source>
</reference>
<name>A0A8R7QW60_TRIUA</name>
<evidence type="ECO:0000313" key="2">
    <source>
        <dbReference type="EnsemblPlants" id="TuG1812G0600004316.01.T02"/>
    </source>
</evidence>
<reference evidence="2" key="3">
    <citation type="submission" date="2022-06" db="UniProtKB">
        <authorList>
            <consortium name="EnsemblPlants"/>
        </authorList>
    </citation>
    <scope>IDENTIFICATION</scope>
</reference>